<feature type="transmembrane region" description="Helical" evidence="5">
    <location>
        <begin position="203"/>
        <end position="222"/>
    </location>
</feature>
<keyword evidence="4 5" id="KW-0472">Membrane</keyword>
<dbReference type="PANTHER" id="PTHR32322:SF9">
    <property type="entry name" value="AMINO-ACID METABOLITE EFFLUX PUMP-RELATED"/>
    <property type="match status" value="1"/>
</dbReference>
<dbReference type="PANTHER" id="PTHR32322">
    <property type="entry name" value="INNER MEMBRANE TRANSPORTER"/>
    <property type="match status" value="1"/>
</dbReference>
<dbReference type="GO" id="GO:0016020">
    <property type="term" value="C:membrane"/>
    <property type="evidence" value="ECO:0007669"/>
    <property type="project" value="UniProtKB-SubCell"/>
</dbReference>
<feature type="transmembrane region" description="Helical" evidence="5">
    <location>
        <begin position="93"/>
        <end position="113"/>
    </location>
</feature>
<evidence type="ECO:0000259" key="6">
    <source>
        <dbReference type="Pfam" id="PF00892"/>
    </source>
</evidence>
<evidence type="ECO:0000256" key="1">
    <source>
        <dbReference type="ARBA" id="ARBA00004141"/>
    </source>
</evidence>
<evidence type="ECO:0000256" key="5">
    <source>
        <dbReference type="SAM" id="Phobius"/>
    </source>
</evidence>
<feature type="transmembrane region" description="Helical" evidence="5">
    <location>
        <begin position="68"/>
        <end position="87"/>
    </location>
</feature>
<accession>A0A0K2GJ24</accession>
<dbReference type="InterPro" id="IPR000620">
    <property type="entry name" value="EamA_dom"/>
</dbReference>
<keyword evidence="8" id="KW-1185">Reference proteome</keyword>
<comment type="subcellular location">
    <subcellularLocation>
        <location evidence="1">Membrane</location>
        <topology evidence="1">Multi-pass membrane protein</topology>
    </subcellularLocation>
</comment>
<feature type="transmembrane region" description="Helical" evidence="5">
    <location>
        <begin position="175"/>
        <end position="197"/>
    </location>
</feature>
<feature type="transmembrane region" description="Helical" evidence="5">
    <location>
        <begin position="234"/>
        <end position="253"/>
    </location>
</feature>
<feature type="transmembrane region" description="Helical" evidence="5">
    <location>
        <begin position="145"/>
        <end position="163"/>
    </location>
</feature>
<reference evidence="7 8" key="1">
    <citation type="journal article" date="2015" name="Proc. Natl. Acad. Sci. U.S.A.">
        <title>Expanded metabolic versatility of ubiquitous nitrite-oxidizing bacteria from the genus Nitrospira.</title>
        <authorList>
            <person name="Koch H."/>
            <person name="Lucker S."/>
            <person name="Albertsen M."/>
            <person name="Kitzinger K."/>
            <person name="Herbold C."/>
            <person name="Spieck E."/>
            <person name="Nielsen P.H."/>
            <person name="Wagner M."/>
            <person name="Daims H."/>
        </authorList>
    </citation>
    <scope>NUCLEOTIDE SEQUENCE [LARGE SCALE GENOMIC DNA]</scope>
    <source>
        <strain evidence="7 8">NSP M-1</strain>
    </source>
</reference>
<protein>
    <recommendedName>
        <fullName evidence="6">EamA domain-containing protein</fullName>
    </recommendedName>
</protein>
<dbReference type="AlphaFoldDB" id="A0A0K2GJ24"/>
<dbReference type="Pfam" id="PF00892">
    <property type="entry name" value="EamA"/>
    <property type="match status" value="1"/>
</dbReference>
<dbReference type="PATRIC" id="fig|42253.5.peg.4203"/>
<feature type="transmembrane region" description="Helical" evidence="5">
    <location>
        <begin position="120"/>
        <end position="139"/>
    </location>
</feature>
<dbReference type="EMBL" id="CP011801">
    <property type="protein sequence ID" value="ALA60637.1"/>
    <property type="molecule type" value="Genomic_DNA"/>
</dbReference>
<keyword evidence="2 5" id="KW-0812">Transmembrane</keyword>
<evidence type="ECO:0000256" key="4">
    <source>
        <dbReference type="ARBA" id="ARBA00023136"/>
    </source>
</evidence>
<proteinExistence type="predicted"/>
<dbReference type="STRING" id="42253.NITMOv2_4259"/>
<feature type="domain" description="EamA" evidence="6">
    <location>
        <begin position="147"/>
        <end position="276"/>
    </location>
</feature>
<dbReference type="InterPro" id="IPR050638">
    <property type="entry name" value="AA-Vitamin_Transporters"/>
</dbReference>
<feature type="transmembrane region" description="Helical" evidence="5">
    <location>
        <begin position="259"/>
        <end position="277"/>
    </location>
</feature>
<dbReference type="Gene3D" id="1.10.3730.20">
    <property type="match status" value="1"/>
</dbReference>
<keyword evidence="3 5" id="KW-1133">Transmembrane helix</keyword>
<organism evidence="7 8">
    <name type="scientific">Nitrospira moscoviensis</name>
    <dbReference type="NCBI Taxonomy" id="42253"/>
    <lineage>
        <taxon>Bacteria</taxon>
        <taxon>Pseudomonadati</taxon>
        <taxon>Nitrospirota</taxon>
        <taxon>Nitrospiria</taxon>
        <taxon>Nitrospirales</taxon>
        <taxon>Nitrospiraceae</taxon>
        <taxon>Nitrospira</taxon>
    </lineage>
</organism>
<evidence type="ECO:0000313" key="8">
    <source>
        <dbReference type="Proteomes" id="UP000069205"/>
    </source>
</evidence>
<dbReference type="RefSeq" id="WP_053381462.1">
    <property type="nucleotide sequence ID" value="NZ_CP011801.1"/>
</dbReference>
<evidence type="ECO:0000256" key="2">
    <source>
        <dbReference type="ARBA" id="ARBA00022692"/>
    </source>
</evidence>
<dbReference type="OrthoDB" id="321830at2"/>
<sequence>MVPSLLHTTILTLLALAAFAGNSVLCRLALTRTDIDPASFSSIRLASGAVTLWLIVRCRRARPELGGSWSSAGALFAYAAAFSFAYMTLPTGAGALLLFGAVQATMIGAGLWAGERMSTGQWGGFVLALGGLAALLLPGLSSPPLGGSVLMLAAGLAWGIYSLQGRHRDDPAGATAGNFLRTLPLAGLLSLAAWPWMRLDGAGVLYAVLSGAFGSGVGYAVWYAALRGLTATRAATVQLCVPVLAAFGGVGFLGEPVTSRLVIAAAAILGGVALVFLRRTDHSG</sequence>
<gene>
    <name evidence="7" type="ORF">NITMOv2_4259</name>
</gene>
<evidence type="ECO:0000313" key="7">
    <source>
        <dbReference type="EMBL" id="ALA60637.1"/>
    </source>
</evidence>
<name>A0A0K2GJ24_NITMO</name>
<dbReference type="InterPro" id="IPR037185">
    <property type="entry name" value="EmrE-like"/>
</dbReference>
<dbReference type="SUPFAM" id="SSF103481">
    <property type="entry name" value="Multidrug resistance efflux transporter EmrE"/>
    <property type="match status" value="2"/>
</dbReference>
<dbReference type="Proteomes" id="UP000069205">
    <property type="component" value="Chromosome"/>
</dbReference>
<evidence type="ECO:0000256" key="3">
    <source>
        <dbReference type="ARBA" id="ARBA00022989"/>
    </source>
</evidence>
<dbReference type="KEGG" id="nmv:NITMOv2_4259"/>